<dbReference type="AlphaFoldDB" id="A0A6N2U485"/>
<accession>A0A6N2U485</accession>
<reference evidence="1" key="1">
    <citation type="submission" date="2019-11" db="EMBL/GenBank/DDBJ databases">
        <authorList>
            <person name="Feng L."/>
        </authorList>
    </citation>
    <scope>NUCLEOTIDE SEQUENCE</scope>
    <source>
        <strain evidence="1">BgluceraseaLFYP119</strain>
    </source>
</reference>
<evidence type="ECO:0000313" key="1">
    <source>
        <dbReference type="EMBL" id="VYT12249.1"/>
    </source>
</evidence>
<sequence>MENKKEIMEIIETAGFSCTGEIQIKSVELMEEVRDMCQNGNCGMYGKNWACPPGCGSLETCRQKLRSYKNGILVQTVGELEDSMDWEGIKETEMLHKKRFLETAEKLRAVCPDLLPLGAGTCTLCRECTYPDNPCRMPQKRISSMEAYGILVSDICTKNNIKYYYGPNTIAYTSCYFFDFSS</sequence>
<organism evidence="1">
    <name type="scientific">Blautia glucerasea</name>
    <dbReference type="NCBI Taxonomy" id="536633"/>
    <lineage>
        <taxon>Bacteria</taxon>
        <taxon>Bacillati</taxon>
        <taxon>Bacillota</taxon>
        <taxon>Clostridia</taxon>
        <taxon>Lachnospirales</taxon>
        <taxon>Lachnospiraceae</taxon>
        <taxon>Blautia</taxon>
    </lineage>
</organism>
<gene>
    <name evidence="1" type="ORF">BGLFYP119_01889</name>
</gene>
<proteinExistence type="predicted"/>
<name>A0A6N2U485_9FIRM</name>
<dbReference type="Pfam" id="PF10050">
    <property type="entry name" value="DUF2284"/>
    <property type="match status" value="1"/>
</dbReference>
<dbReference type="RefSeq" id="WP_156354283.1">
    <property type="nucleotide sequence ID" value="NZ_CACRST010000018.1"/>
</dbReference>
<evidence type="ECO:0008006" key="2">
    <source>
        <dbReference type="Google" id="ProtNLM"/>
    </source>
</evidence>
<dbReference type="EMBL" id="CACRST010000018">
    <property type="protein sequence ID" value="VYT12249.1"/>
    <property type="molecule type" value="Genomic_DNA"/>
</dbReference>
<protein>
    <recommendedName>
        <fullName evidence="2">Metal-binding protein</fullName>
    </recommendedName>
</protein>
<dbReference type="InterPro" id="IPR019271">
    <property type="entry name" value="DUF2284_metal-binding"/>
</dbReference>